<evidence type="ECO:0000259" key="1">
    <source>
        <dbReference type="Pfam" id="PF06114"/>
    </source>
</evidence>
<name>A0ABM6PMH8_9MICO</name>
<dbReference type="EMBL" id="CP023482">
    <property type="protein sequence ID" value="ATH96034.1"/>
    <property type="molecule type" value="Genomic_DNA"/>
</dbReference>
<sequence>MTFYNPWDHLHAAFPAVRVEFARLDGRCGETNGRDLIRLDKRLLQVERRCTLAHELVHLEAGEGRPCSVSREREVNQIAAARLVPFEALVKAARWARDPIELAEELWVTRSMLEARCETLTASELFAVAGARK</sequence>
<evidence type="ECO:0000313" key="2">
    <source>
        <dbReference type="EMBL" id="ATH96034.1"/>
    </source>
</evidence>
<gene>
    <name evidence="2" type="ORF">COP05_02195</name>
</gene>
<feature type="domain" description="IrrE N-terminal-like" evidence="1">
    <location>
        <begin position="31"/>
        <end position="117"/>
    </location>
</feature>
<accession>A0ABM6PMH8</accession>
<dbReference type="Proteomes" id="UP000815698">
    <property type="component" value="Chromosome"/>
</dbReference>
<dbReference type="RefSeq" id="WP_096882553.1">
    <property type="nucleotide sequence ID" value="NZ_CP023482.1"/>
</dbReference>
<proteinExistence type="predicted"/>
<keyword evidence="3" id="KW-1185">Reference proteome</keyword>
<organism evidence="2 3">
    <name type="scientific">Dermabacter jinjuensis</name>
    <dbReference type="NCBI Taxonomy" id="1667168"/>
    <lineage>
        <taxon>Bacteria</taxon>
        <taxon>Bacillati</taxon>
        <taxon>Actinomycetota</taxon>
        <taxon>Actinomycetes</taxon>
        <taxon>Micrococcales</taxon>
        <taxon>Dermabacteraceae</taxon>
        <taxon>Dermabacter</taxon>
    </lineage>
</organism>
<evidence type="ECO:0000313" key="3">
    <source>
        <dbReference type="Proteomes" id="UP000815698"/>
    </source>
</evidence>
<dbReference type="Pfam" id="PF06114">
    <property type="entry name" value="Peptidase_M78"/>
    <property type="match status" value="1"/>
</dbReference>
<dbReference type="InterPro" id="IPR010359">
    <property type="entry name" value="IrrE_HExxH"/>
</dbReference>
<protein>
    <recommendedName>
        <fullName evidence="1">IrrE N-terminal-like domain-containing protein</fullName>
    </recommendedName>
</protein>
<reference evidence="2 3" key="1">
    <citation type="journal article" date="2016" name="Int. J. Syst. Evol. Microbiol.">
        <title>Dermabacter jinjuensis sp. nov., a novel species of the genus Dermabacter isolated from a clinical specimen.</title>
        <authorList>
            <person name="Park Y.K."/>
            <person name="Lee K.M."/>
            <person name="Lee W.K."/>
            <person name="Cho M.J."/>
            <person name="Lee H.S."/>
            <person name="Cho Y.G."/>
            <person name="Lee Y.C."/>
            <person name="Lee W.K."/>
            <person name="Seong W.K."/>
            <person name="Hwang K.J."/>
        </authorList>
    </citation>
    <scope>NUCLEOTIDE SEQUENCE [LARGE SCALE GENOMIC DNA]</scope>
    <source>
        <strain evidence="2 3">32T</strain>
    </source>
</reference>